<organism evidence="2 3">
    <name type="scientific">Tribonema minus</name>
    <dbReference type="NCBI Taxonomy" id="303371"/>
    <lineage>
        <taxon>Eukaryota</taxon>
        <taxon>Sar</taxon>
        <taxon>Stramenopiles</taxon>
        <taxon>Ochrophyta</taxon>
        <taxon>PX clade</taxon>
        <taxon>Xanthophyceae</taxon>
        <taxon>Tribonematales</taxon>
        <taxon>Tribonemataceae</taxon>
        <taxon>Tribonema</taxon>
    </lineage>
</organism>
<feature type="compositionally biased region" description="Low complexity" evidence="1">
    <location>
        <begin position="187"/>
        <end position="199"/>
    </location>
</feature>
<comment type="caution">
    <text evidence="2">The sequence shown here is derived from an EMBL/GenBank/DDBJ whole genome shotgun (WGS) entry which is preliminary data.</text>
</comment>
<dbReference type="Proteomes" id="UP000664859">
    <property type="component" value="Unassembled WGS sequence"/>
</dbReference>
<name>A0A835Z1Y0_9STRA</name>
<feature type="region of interest" description="Disordered" evidence="1">
    <location>
        <begin position="161"/>
        <end position="235"/>
    </location>
</feature>
<sequence length="338" mass="35515">MKYACWGLCGGTEPADQVVFAPELGKSLSSQDSVSTEPGDTGDATTSAPSFTVDVTPVDDAEVDAPQPVAAVVEDDGANVAPSNDPPSAVSEAQELPDTASPTVLPAPEPAVEDTLEEQKEPEAGPAAEIQEETAPTAPAAVDLTEFLALVEEGVVVTKYSKRGKKTPPLRAPPRIASPRQHTNTGALCPAAAPHAAAAAPPPPPPCPRRRRSSLTRRTPLASASSARAHSQPAQRTLVYDAPSGSVFWTLPQLRKLRRTSSLLKHVQEPLAVAALRRVTRAADLPAEGLFCSANDAPRSFTLEFPERTVEITAASEAQAQQLAQGFAELHKQLSERA</sequence>
<protein>
    <submittedName>
        <fullName evidence="2">Uncharacterized protein</fullName>
    </submittedName>
</protein>
<dbReference type="EMBL" id="JAFCMP010000114">
    <property type="protein sequence ID" value="KAG5186002.1"/>
    <property type="molecule type" value="Genomic_DNA"/>
</dbReference>
<reference evidence="2" key="1">
    <citation type="submission" date="2021-02" db="EMBL/GenBank/DDBJ databases">
        <title>First Annotated Genome of the Yellow-green Alga Tribonema minus.</title>
        <authorList>
            <person name="Mahan K.M."/>
        </authorList>
    </citation>
    <scope>NUCLEOTIDE SEQUENCE</scope>
    <source>
        <strain evidence="2">UTEX B ZZ1240</strain>
    </source>
</reference>
<accession>A0A835Z1Y0</accession>
<proteinExistence type="predicted"/>
<evidence type="ECO:0000313" key="3">
    <source>
        <dbReference type="Proteomes" id="UP000664859"/>
    </source>
</evidence>
<evidence type="ECO:0000313" key="2">
    <source>
        <dbReference type="EMBL" id="KAG5186002.1"/>
    </source>
</evidence>
<dbReference type="AlphaFoldDB" id="A0A835Z1Y0"/>
<feature type="compositionally biased region" description="Polar residues" evidence="1">
    <location>
        <begin position="224"/>
        <end position="235"/>
    </location>
</feature>
<gene>
    <name evidence="2" type="ORF">JKP88DRAFT_268107</name>
</gene>
<feature type="region of interest" description="Disordered" evidence="1">
    <location>
        <begin position="26"/>
        <end position="139"/>
    </location>
</feature>
<keyword evidence="3" id="KW-1185">Reference proteome</keyword>
<feature type="compositionally biased region" description="Polar residues" evidence="1">
    <location>
        <begin position="27"/>
        <end position="50"/>
    </location>
</feature>
<evidence type="ECO:0000256" key="1">
    <source>
        <dbReference type="SAM" id="MobiDB-lite"/>
    </source>
</evidence>